<dbReference type="Gene3D" id="3.40.50.300">
    <property type="entry name" value="P-loop containing nucleotide triphosphate hydrolases"/>
    <property type="match status" value="1"/>
</dbReference>
<evidence type="ECO:0000259" key="4">
    <source>
        <dbReference type="Pfam" id="PF00685"/>
    </source>
</evidence>
<dbReference type="InterPro" id="IPR000863">
    <property type="entry name" value="Sulfotransferase_dom"/>
</dbReference>
<dbReference type="Proteomes" id="UP000585474">
    <property type="component" value="Unassembled WGS sequence"/>
</dbReference>
<dbReference type="EMBL" id="BJWL01000023">
    <property type="protein sequence ID" value="GFZ12176.1"/>
    <property type="molecule type" value="Genomic_DNA"/>
</dbReference>
<dbReference type="AlphaFoldDB" id="A0A7J0GMY8"/>
<evidence type="ECO:0000256" key="3">
    <source>
        <dbReference type="RuleBase" id="RU361155"/>
    </source>
</evidence>
<reference evidence="5 6" key="1">
    <citation type="submission" date="2019-07" db="EMBL/GenBank/DDBJ databases">
        <title>De Novo Assembly of kiwifruit Actinidia rufa.</title>
        <authorList>
            <person name="Sugita-Konishi S."/>
            <person name="Sato K."/>
            <person name="Mori E."/>
            <person name="Abe Y."/>
            <person name="Kisaki G."/>
            <person name="Hamano K."/>
            <person name="Suezawa K."/>
            <person name="Otani M."/>
            <person name="Fukuda T."/>
            <person name="Manabe T."/>
            <person name="Gomi K."/>
            <person name="Tabuchi M."/>
            <person name="Akimitsu K."/>
            <person name="Kataoka I."/>
        </authorList>
    </citation>
    <scope>NUCLEOTIDE SEQUENCE [LARGE SCALE GENOMIC DNA]</scope>
    <source>
        <strain evidence="6">cv. Fuchu</strain>
    </source>
</reference>
<evidence type="ECO:0000313" key="5">
    <source>
        <dbReference type="EMBL" id="GFZ12176.1"/>
    </source>
</evidence>
<dbReference type="EC" id="2.8.2.-" evidence="3"/>
<comment type="similarity">
    <text evidence="1 3">Belongs to the sulfotransferase 1 family.</text>
</comment>
<protein>
    <recommendedName>
        <fullName evidence="3">Sulfotransferase</fullName>
        <ecNumber evidence="3">2.8.2.-</ecNumber>
    </recommendedName>
</protein>
<organism evidence="5 6">
    <name type="scientific">Actinidia rufa</name>
    <dbReference type="NCBI Taxonomy" id="165716"/>
    <lineage>
        <taxon>Eukaryota</taxon>
        <taxon>Viridiplantae</taxon>
        <taxon>Streptophyta</taxon>
        <taxon>Embryophyta</taxon>
        <taxon>Tracheophyta</taxon>
        <taxon>Spermatophyta</taxon>
        <taxon>Magnoliopsida</taxon>
        <taxon>eudicotyledons</taxon>
        <taxon>Gunneridae</taxon>
        <taxon>Pentapetalae</taxon>
        <taxon>asterids</taxon>
        <taxon>Ericales</taxon>
        <taxon>Actinidiaceae</taxon>
        <taxon>Actinidia</taxon>
    </lineage>
</organism>
<keyword evidence="2 3" id="KW-0808">Transferase</keyword>
<evidence type="ECO:0000256" key="1">
    <source>
        <dbReference type="ARBA" id="ARBA00005771"/>
    </source>
</evidence>
<comment type="caution">
    <text evidence="5">The sequence shown here is derived from an EMBL/GenBank/DDBJ whole genome shotgun (WGS) entry which is preliminary data.</text>
</comment>
<dbReference type="Pfam" id="PF00685">
    <property type="entry name" value="Sulfotransfer_1"/>
    <property type="match status" value="1"/>
</dbReference>
<evidence type="ECO:0000256" key="2">
    <source>
        <dbReference type="ARBA" id="ARBA00022679"/>
    </source>
</evidence>
<sequence>MKCGTTWLRALMFATINRSQYDLSTHPLLNSGPHSCFPFLDLYISNIDPIAANLEALPSPRLFATHIPYSLFPKSVALCGCKFVYIWRDPKDVLVSKWHFMNKIKSKELRPLSLPEAFELFCDGVSEYGPFWDHVLGYWKASQESPNNILFLKYEDMKREPAVYLKTLAEFMGVPFSLEEEEDGVVEKIVELCSFKNLSNLKVNKTGLERFSDEIVIENQNFFRKGQIGDFKNYLTEEMTERLDSITMKKFYGTGLIFGVSTQK</sequence>
<dbReference type="InterPro" id="IPR027417">
    <property type="entry name" value="P-loop_NTPase"/>
</dbReference>
<evidence type="ECO:0000313" key="6">
    <source>
        <dbReference type="Proteomes" id="UP000585474"/>
    </source>
</evidence>
<dbReference type="OrthoDB" id="205623at2759"/>
<dbReference type="SUPFAM" id="SSF52540">
    <property type="entry name" value="P-loop containing nucleoside triphosphate hydrolases"/>
    <property type="match status" value="1"/>
</dbReference>
<dbReference type="GO" id="GO:0008146">
    <property type="term" value="F:sulfotransferase activity"/>
    <property type="evidence" value="ECO:0007669"/>
    <property type="project" value="InterPro"/>
</dbReference>
<feature type="domain" description="Sulfotransferase" evidence="4">
    <location>
        <begin position="2"/>
        <end position="255"/>
    </location>
</feature>
<name>A0A7J0GMY8_9ERIC</name>
<gene>
    <name evidence="5" type="ORF">Acr_23g0005610</name>
</gene>
<proteinExistence type="inferred from homology"/>
<accession>A0A7J0GMY8</accession>
<keyword evidence="6" id="KW-1185">Reference proteome</keyword>
<dbReference type="PANTHER" id="PTHR11783">
    <property type="entry name" value="SULFOTRANSFERASE SULT"/>
    <property type="match status" value="1"/>
</dbReference>